<sequence>MFSRKCMWDYNSTEQCIGYWPLSLNVHCVGIKRIIMKKYSLLSEETELYNNVVGRIMQCTSQWKMRKSTYWTVKDKLLYSTKLPYTSQSQRHRGKV</sequence>
<evidence type="ECO:0000313" key="1">
    <source>
        <dbReference type="EMBL" id="KRX20482.1"/>
    </source>
</evidence>
<keyword evidence="2" id="KW-1185">Reference proteome</keyword>
<proteinExistence type="predicted"/>
<reference evidence="1 2" key="1">
    <citation type="submission" date="2015-01" db="EMBL/GenBank/DDBJ databases">
        <title>Evolution of Trichinella species and genotypes.</title>
        <authorList>
            <person name="Korhonen P.K."/>
            <person name="Edoardo P."/>
            <person name="Giuseppe L.R."/>
            <person name="Gasser R.B."/>
        </authorList>
    </citation>
    <scope>NUCLEOTIDE SEQUENCE [LARGE SCALE GENOMIC DNA]</scope>
    <source>
        <strain evidence="1">ISS37</strain>
    </source>
</reference>
<evidence type="ECO:0000313" key="2">
    <source>
        <dbReference type="Proteomes" id="UP000054630"/>
    </source>
</evidence>
<organism evidence="1 2">
    <name type="scientific">Trichinella nelsoni</name>
    <dbReference type="NCBI Taxonomy" id="6336"/>
    <lineage>
        <taxon>Eukaryota</taxon>
        <taxon>Metazoa</taxon>
        <taxon>Ecdysozoa</taxon>
        <taxon>Nematoda</taxon>
        <taxon>Enoplea</taxon>
        <taxon>Dorylaimia</taxon>
        <taxon>Trichinellida</taxon>
        <taxon>Trichinellidae</taxon>
        <taxon>Trichinella</taxon>
    </lineage>
</organism>
<dbReference type="EMBL" id="JYDL01000048">
    <property type="protein sequence ID" value="KRX20482.1"/>
    <property type="molecule type" value="Genomic_DNA"/>
</dbReference>
<dbReference type="Proteomes" id="UP000054630">
    <property type="component" value="Unassembled WGS sequence"/>
</dbReference>
<comment type="caution">
    <text evidence="1">The sequence shown here is derived from an EMBL/GenBank/DDBJ whole genome shotgun (WGS) entry which is preliminary data.</text>
</comment>
<protein>
    <submittedName>
        <fullName evidence="1">Uncharacterized protein</fullName>
    </submittedName>
</protein>
<name>A0A0V0S1C6_9BILA</name>
<dbReference type="AlphaFoldDB" id="A0A0V0S1C6"/>
<gene>
    <name evidence="1" type="ORF">T07_8821</name>
</gene>
<accession>A0A0V0S1C6</accession>